<dbReference type="Proteomes" id="UP000626109">
    <property type="component" value="Unassembled WGS sequence"/>
</dbReference>
<name>A0A813JYF6_POLGL</name>
<evidence type="ECO:0000313" key="2">
    <source>
        <dbReference type="EMBL" id="CAE8602072.1"/>
    </source>
</evidence>
<gene>
    <name evidence="2" type="ORF">PGLA1383_LOCUS20331</name>
    <name evidence="3" type="ORF">PGLA2088_LOCUS25592</name>
</gene>
<organism evidence="3 4">
    <name type="scientific">Polarella glacialis</name>
    <name type="common">Dinoflagellate</name>
    <dbReference type="NCBI Taxonomy" id="89957"/>
    <lineage>
        <taxon>Eukaryota</taxon>
        <taxon>Sar</taxon>
        <taxon>Alveolata</taxon>
        <taxon>Dinophyceae</taxon>
        <taxon>Suessiales</taxon>
        <taxon>Suessiaceae</taxon>
        <taxon>Polarella</taxon>
    </lineage>
</organism>
<dbReference type="EMBL" id="CAJNNV010013823">
    <property type="protein sequence ID" value="CAE8602072.1"/>
    <property type="molecule type" value="Genomic_DNA"/>
</dbReference>
<dbReference type="AlphaFoldDB" id="A0A813JYF6"/>
<proteinExistence type="predicted"/>
<protein>
    <submittedName>
        <fullName evidence="3">Uncharacterized protein</fullName>
    </submittedName>
</protein>
<dbReference type="EMBL" id="CAJNNW010026793">
    <property type="protein sequence ID" value="CAE8687754.1"/>
    <property type="molecule type" value="Genomic_DNA"/>
</dbReference>
<keyword evidence="5" id="KW-1185">Reference proteome</keyword>
<reference evidence="3" key="1">
    <citation type="submission" date="2021-02" db="EMBL/GenBank/DDBJ databases">
        <authorList>
            <person name="Dougan E. K."/>
            <person name="Rhodes N."/>
            <person name="Thang M."/>
            <person name="Chan C."/>
        </authorList>
    </citation>
    <scope>NUCLEOTIDE SEQUENCE</scope>
</reference>
<dbReference type="Proteomes" id="UP000654075">
    <property type="component" value="Unassembled WGS sequence"/>
</dbReference>
<comment type="caution">
    <text evidence="3">The sequence shown here is derived from an EMBL/GenBank/DDBJ whole genome shotgun (WGS) entry which is preliminary data.</text>
</comment>
<evidence type="ECO:0000313" key="5">
    <source>
        <dbReference type="Proteomes" id="UP000654075"/>
    </source>
</evidence>
<evidence type="ECO:0000313" key="3">
    <source>
        <dbReference type="EMBL" id="CAE8687754.1"/>
    </source>
</evidence>
<feature type="compositionally biased region" description="Polar residues" evidence="1">
    <location>
        <begin position="176"/>
        <end position="188"/>
    </location>
</feature>
<accession>A0A813JYF6</accession>
<sequence>MRSTALLPLSLLRVAECNKNVDKILGSRLHVPWRLAMAVMFVITLDGLDKVAGTLLIPSHLADSRALAGIQARQGATAFAHICTVPAVQYCAIVTSSLLPERKGKLAEFASHAMFALVNLSFLGVSGVLIAGRIENMPTLVSVPLNLTFGLILLCGPACCDYVSCWFSYRVHGGPSSNQEVGQQASREANQEPGEHESREEANWDEGDCEHALEPREPQGPTSMDIMAPLPTADDPLLTMTQEAILLGNMIARHGVADMTTGTVCSINLVHCRC</sequence>
<evidence type="ECO:0000256" key="1">
    <source>
        <dbReference type="SAM" id="MobiDB-lite"/>
    </source>
</evidence>
<evidence type="ECO:0000313" key="4">
    <source>
        <dbReference type="Proteomes" id="UP000626109"/>
    </source>
</evidence>
<feature type="region of interest" description="Disordered" evidence="1">
    <location>
        <begin position="176"/>
        <end position="223"/>
    </location>
</feature>
<feature type="compositionally biased region" description="Basic and acidic residues" evidence="1">
    <location>
        <begin position="189"/>
        <end position="202"/>
    </location>
</feature>